<name>A0ABR4I1V2_9EURO</name>
<feature type="transmembrane region" description="Helical" evidence="1">
    <location>
        <begin position="31"/>
        <end position="55"/>
    </location>
</feature>
<sequence length="326" mass="35245">MSDKAVVEEVAVATTAKPSFWTRVKAHFRKWWWAHLIALVVVVLVVALPLVYVGYPNIAQGDISDSTLSVESMVISDPSPDRFQLNQRQVIGTDSIFHPKIYEFDAEVSLAGSPVFATVTVPSTRADDGVVVDINDQYVDLTDADAFAGFSTAVMMNEEFELNIYGRPGLKLGALPKIHVNYNKTVTMKGLNRLQGFGIEVHLDPDRDDGNNANGTVFIPNPSVLQLSMGNVTMDVSSNGTALGQSFLNDLVLNPGNNTVPMVAFLNNTRLFPILGALPEGVTTIPLTIVGSSSVYNGEEIPYFTAALAANTLNVDLDILEVLESS</sequence>
<keyword evidence="1" id="KW-0472">Membrane</keyword>
<dbReference type="Pfam" id="PF12505">
    <property type="entry name" value="DUF3712"/>
    <property type="match status" value="1"/>
</dbReference>
<comment type="caution">
    <text evidence="2">The sequence shown here is derived from an EMBL/GenBank/DDBJ whole genome shotgun (WGS) entry which is preliminary data.</text>
</comment>
<dbReference type="PANTHER" id="PTHR35895:SF1">
    <property type="entry name" value="LIPID-BINDING SERUM GLYCOPROTEIN C-TERMINAL DOMAIN-CONTAINING PROTEIN"/>
    <property type="match status" value="1"/>
</dbReference>
<evidence type="ECO:0000313" key="2">
    <source>
        <dbReference type="EMBL" id="KAL2821722.1"/>
    </source>
</evidence>
<gene>
    <name evidence="2" type="ORF">BDW59DRAFT_108651</name>
</gene>
<evidence type="ECO:0000256" key="1">
    <source>
        <dbReference type="SAM" id="Phobius"/>
    </source>
</evidence>
<dbReference type="InterPro" id="IPR046368">
    <property type="entry name" value="Tag1"/>
</dbReference>
<dbReference type="PANTHER" id="PTHR35895">
    <property type="entry name" value="CHROMOSOME 16, WHOLE GENOME SHOTGUN SEQUENCE"/>
    <property type="match status" value="1"/>
</dbReference>
<organism evidence="2 3">
    <name type="scientific">Aspergillus cavernicola</name>
    <dbReference type="NCBI Taxonomy" id="176166"/>
    <lineage>
        <taxon>Eukaryota</taxon>
        <taxon>Fungi</taxon>
        <taxon>Dikarya</taxon>
        <taxon>Ascomycota</taxon>
        <taxon>Pezizomycotina</taxon>
        <taxon>Eurotiomycetes</taxon>
        <taxon>Eurotiomycetidae</taxon>
        <taxon>Eurotiales</taxon>
        <taxon>Aspergillaceae</taxon>
        <taxon>Aspergillus</taxon>
        <taxon>Aspergillus subgen. Nidulantes</taxon>
    </lineage>
</organism>
<evidence type="ECO:0000313" key="3">
    <source>
        <dbReference type="Proteomes" id="UP001610335"/>
    </source>
</evidence>
<keyword evidence="1" id="KW-1133">Transmembrane helix</keyword>
<keyword evidence="1" id="KW-0812">Transmembrane</keyword>
<keyword evidence="3" id="KW-1185">Reference proteome</keyword>
<dbReference type="Proteomes" id="UP001610335">
    <property type="component" value="Unassembled WGS sequence"/>
</dbReference>
<reference evidence="2 3" key="1">
    <citation type="submission" date="2024-07" db="EMBL/GenBank/DDBJ databases">
        <title>Section-level genome sequencing and comparative genomics of Aspergillus sections Usti and Cavernicolus.</title>
        <authorList>
            <consortium name="Lawrence Berkeley National Laboratory"/>
            <person name="Nybo J.L."/>
            <person name="Vesth T.C."/>
            <person name="Theobald S."/>
            <person name="Frisvad J.C."/>
            <person name="Larsen T.O."/>
            <person name="Kjaerboelling I."/>
            <person name="Rothschild-Mancinelli K."/>
            <person name="Lyhne E.K."/>
            <person name="Kogle M.E."/>
            <person name="Barry K."/>
            <person name="Clum A."/>
            <person name="Na H."/>
            <person name="Ledsgaard L."/>
            <person name="Lin J."/>
            <person name="Lipzen A."/>
            <person name="Kuo A."/>
            <person name="Riley R."/>
            <person name="Mondo S."/>
            <person name="LaButti K."/>
            <person name="Haridas S."/>
            <person name="Pangalinan J."/>
            <person name="Salamov A.A."/>
            <person name="Simmons B.A."/>
            <person name="Magnuson J.K."/>
            <person name="Chen J."/>
            <person name="Drula E."/>
            <person name="Henrissat B."/>
            <person name="Wiebenga A."/>
            <person name="Lubbers R.J."/>
            <person name="Gomes A.C."/>
            <person name="Makela M.R."/>
            <person name="Stajich J."/>
            <person name="Grigoriev I.V."/>
            <person name="Mortensen U.H."/>
            <person name="De vries R.P."/>
            <person name="Baker S.E."/>
            <person name="Andersen M.R."/>
        </authorList>
    </citation>
    <scope>NUCLEOTIDE SEQUENCE [LARGE SCALE GENOMIC DNA]</scope>
    <source>
        <strain evidence="2 3">CBS 600.67</strain>
    </source>
</reference>
<proteinExistence type="predicted"/>
<protein>
    <submittedName>
        <fullName evidence="2">Uncharacterized protein</fullName>
    </submittedName>
</protein>
<dbReference type="EMBL" id="JBFXLS010000062">
    <property type="protein sequence ID" value="KAL2821722.1"/>
    <property type="molecule type" value="Genomic_DNA"/>
</dbReference>
<accession>A0ABR4I1V2</accession>
<dbReference type="InterPro" id="IPR022185">
    <property type="entry name" value="DUF3712"/>
</dbReference>